<dbReference type="InterPro" id="IPR011990">
    <property type="entry name" value="TPR-like_helical_dom_sf"/>
</dbReference>
<keyword evidence="1" id="KW-0802">TPR repeat</keyword>
<dbReference type="Gene3D" id="1.25.40.10">
    <property type="entry name" value="Tetratricopeptide repeat domain"/>
    <property type="match status" value="1"/>
</dbReference>
<evidence type="ECO:0000256" key="1">
    <source>
        <dbReference type="PROSITE-ProRule" id="PRU00339"/>
    </source>
</evidence>
<evidence type="ECO:0000256" key="2">
    <source>
        <dbReference type="SAM" id="SignalP"/>
    </source>
</evidence>
<comment type="caution">
    <text evidence="3">The sequence shown here is derived from an EMBL/GenBank/DDBJ whole genome shotgun (WGS) entry which is preliminary data.</text>
</comment>
<feature type="chain" id="PRO_5002144860" evidence="2">
    <location>
        <begin position="18"/>
        <end position="124"/>
    </location>
</feature>
<dbReference type="PROSITE" id="PS50005">
    <property type="entry name" value="TPR"/>
    <property type="match status" value="1"/>
</dbReference>
<dbReference type="InterPro" id="IPR019734">
    <property type="entry name" value="TPR_rpt"/>
</dbReference>
<dbReference type="AlphaFoldDB" id="A0A0B8ZH09"/>
<proteinExistence type="predicted"/>
<dbReference type="Proteomes" id="UP000031338">
    <property type="component" value="Unassembled WGS sequence"/>
</dbReference>
<dbReference type="EMBL" id="JRVC01000012">
    <property type="protein sequence ID" value="KHS45569.1"/>
    <property type="molecule type" value="Genomic_DNA"/>
</dbReference>
<reference evidence="3 4" key="1">
    <citation type="submission" date="2014-10" db="EMBL/GenBank/DDBJ databases">
        <title>Draft genome sequence of Novosphingobium subterraneum DSM 12447.</title>
        <authorList>
            <person name="Gan H.M."/>
            <person name="Gan H.Y."/>
            <person name="Savka M.A."/>
        </authorList>
    </citation>
    <scope>NUCLEOTIDE SEQUENCE [LARGE SCALE GENOMIC DNA]</scope>
    <source>
        <strain evidence="3 4">DSM 12447</strain>
    </source>
</reference>
<keyword evidence="2" id="KW-0732">Signal</keyword>
<sequence length="124" mass="13352">MSATLYLAAALMAQAPATLTVPAPAIESGDVGYGEIMAGRPRAAISRIEGSDLLRKQDPLAMINLGTAYKLVGEREKAAKLYRGAVSSDQRYDVELSDGRWIDSRRAASLAMKQLDTNEVLALR</sequence>
<keyword evidence="4" id="KW-1185">Reference proteome</keyword>
<organism evidence="3 4">
    <name type="scientific">Novosphingobium subterraneum</name>
    <dbReference type="NCBI Taxonomy" id="48936"/>
    <lineage>
        <taxon>Bacteria</taxon>
        <taxon>Pseudomonadati</taxon>
        <taxon>Pseudomonadota</taxon>
        <taxon>Alphaproteobacteria</taxon>
        <taxon>Sphingomonadales</taxon>
        <taxon>Sphingomonadaceae</taxon>
        <taxon>Novosphingobium</taxon>
    </lineage>
</organism>
<evidence type="ECO:0000313" key="4">
    <source>
        <dbReference type="Proteomes" id="UP000031338"/>
    </source>
</evidence>
<dbReference type="PATRIC" id="fig|48936.3.peg.2594"/>
<name>A0A0B8ZH09_9SPHN</name>
<dbReference type="RefSeq" id="WP_039335108.1">
    <property type="nucleotide sequence ID" value="NZ_JRVC01000012.1"/>
</dbReference>
<feature type="signal peptide" evidence="2">
    <location>
        <begin position="1"/>
        <end position="17"/>
    </location>
</feature>
<protein>
    <submittedName>
        <fullName evidence="3">TPR repeat-containing protein</fullName>
    </submittedName>
</protein>
<accession>A0A0B8ZH09</accession>
<dbReference type="STRING" id="48936.NJ75_02588"/>
<evidence type="ECO:0000313" key="3">
    <source>
        <dbReference type="EMBL" id="KHS45569.1"/>
    </source>
</evidence>
<gene>
    <name evidence="3" type="ORF">NJ75_02588</name>
</gene>
<feature type="repeat" description="TPR" evidence="1">
    <location>
        <begin position="59"/>
        <end position="92"/>
    </location>
</feature>